<dbReference type="OrthoDB" id="581140at2"/>
<keyword evidence="1" id="KW-0732">Signal</keyword>
<evidence type="ECO:0000259" key="2">
    <source>
        <dbReference type="Pfam" id="PF23197"/>
    </source>
</evidence>
<organism evidence="3 4">
    <name type="scientific">Ulvibacter antarcticus</name>
    <dbReference type="NCBI Taxonomy" id="442714"/>
    <lineage>
        <taxon>Bacteria</taxon>
        <taxon>Pseudomonadati</taxon>
        <taxon>Bacteroidota</taxon>
        <taxon>Flavobacteriia</taxon>
        <taxon>Flavobacteriales</taxon>
        <taxon>Flavobacteriaceae</taxon>
        <taxon>Ulvibacter</taxon>
    </lineage>
</organism>
<feature type="chain" id="PRO_5018300000" description="AIR9-like A9 domain-containing protein" evidence="1">
    <location>
        <begin position="20"/>
        <end position="472"/>
    </location>
</feature>
<protein>
    <recommendedName>
        <fullName evidence="2">AIR9-like A9 domain-containing protein</fullName>
    </recommendedName>
</protein>
<proteinExistence type="predicted"/>
<evidence type="ECO:0000256" key="1">
    <source>
        <dbReference type="SAM" id="SignalP"/>
    </source>
</evidence>
<gene>
    <name evidence="3" type="ORF">BXY75_1123</name>
</gene>
<dbReference type="AlphaFoldDB" id="A0A3L9YWT1"/>
<dbReference type="Gene3D" id="2.60.40.2700">
    <property type="match status" value="2"/>
</dbReference>
<reference evidence="3 4" key="1">
    <citation type="submission" date="2018-10" db="EMBL/GenBank/DDBJ databases">
        <title>Genomic Encyclopedia of Archaeal and Bacterial Type Strains, Phase II (KMG-II): from individual species to whole genera.</title>
        <authorList>
            <person name="Goeker M."/>
        </authorList>
    </citation>
    <scope>NUCLEOTIDE SEQUENCE [LARGE SCALE GENOMIC DNA]</scope>
    <source>
        <strain evidence="3 4">DSM 23424</strain>
    </source>
</reference>
<comment type="caution">
    <text evidence="3">The sequence shown here is derived from an EMBL/GenBank/DDBJ whole genome shotgun (WGS) entry which is preliminary data.</text>
</comment>
<accession>A0A3L9YWT1</accession>
<keyword evidence="4" id="KW-1185">Reference proteome</keyword>
<feature type="domain" description="AIR9-like A9" evidence="2">
    <location>
        <begin position="213"/>
        <end position="294"/>
    </location>
</feature>
<evidence type="ECO:0000313" key="3">
    <source>
        <dbReference type="EMBL" id="RMA64250.1"/>
    </source>
</evidence>
<dbReference type="Proteomes" id="UP000271339">
    <property type="component" value="Unassembled WGS sequence"/>
</dbReference>
<dbReference type="Pfam" id="PF23197">
    <property type="entry name" value="IG_AIR9"/>
    <property type="match status" value="1"/>
</dbReference>
<dbReference type="EMBL" id="REFC01000012">
    <property type="protein sequence ID" value="RMA64250.1"/>
    <property type="molecule type" value="Genomic_DNA"/>
</dbReference>
<name>A0A3L9YWT1_9FLAO</name>
<dbReference type="PANTHER" id="PTHR31149:SF11">
    <property type="entry name" value="187-KDA MICROTUBULE-ASSOCIATED PROTEIN AIR9"/>
    <property type="match status" value="1"/>
</dbReference>
<evidence type="ECO:0000313" key="4">
    <source>
        <dbReference type="Proteomes" id="UP000271339"/>
    </source>
</evidence>
<feature type="signal peptide" evidence="1">
    <location>
        <begin position="1"/>
        <end position="19"/>
    </location>
</feature>
<sequence>MKKYVLTLCSLLFFTVVFAQVGINTITPSPASSLDVSSSSDNIIFGGLMPPKVNLAERALIAVTPADDGLLIYLIDGTQRCLQIYDGSMAQWRNIYCMPFNNPPVATHVTANSPVFEPGAIVNGAYVYGDAEGDLEGASTFQWYLADDAAGTLNLQPILGATSQTYTIVVGDLGKYVSFAVTPIALTGTLIGVEKFSAFRGPIQTNTPPVASAVAISGCFSNGELLSGSYTYTDADGDLEGATTFQWYRATDNAGTGAVSIAGATSINYTVQLADVGFYLALAVTPVALTGTSPGTAAYSSYGGAVLASGGCLPWINELHYDNTGADINEGVEIAGLAGLDLSDFRIYFYNGADGTFYDNISLLGIIDNESNNFGALWFPRPGIDDGPDGLALFQISTNTIIQFLSYEGSFIATNGPASGMGSIDIGVEELSNQPVGESLQLTGTGNQYNDFLWSNFAASSPGDLNASQVIN</sequence>
<dbReference type="RefSeq" id="WP_121906716.1">
    <property type="nucleotide sequence ID" value="NZ_REFC01000012.1"/>
</dbReference>
<dbReference type="InterPro" id="IPR056284">
    <property type="entry name" value="AIR9-like_A9"/>
</dbReference>
<dbReference type="PANTHER" id="PTHR31149">
    <property type="entry name" value="EXPRESSED PROTEIN"/>
    <property type="match status" value="1"/>
</dbReference>